<keyword evidence="8" id="KW-1185">Reference proteome</keyword>
<organism evidence="7 8">
    <name type="scientific">Nicoliella lavandulae</name>
    <dbReference type="NCBI Taxonomy" id="3082954"/>
    <lineage>
        <taxon>Bacteria</taxon>
        <taxon>Bacillati</taxon>
        <taxon>Bacillota</taxon>
        <taxon>Bacilli</taxon>
        <taxon>Lactobacillales</taxon>
        <taxon>Lactobacillaceae</taxon>
        <taxon>Nicoliella</taxon>
    </lineage>
</organism>
<dbReference type="InterPro" id="IPR019931">
    <property type="entry name" value="LPXTG_anchor"/>
</dbReference>
<evidence type="ECO:0000259" key="6">
    <source>
        <dbReference type="PROSITE" id="PS50847"/>
    </source>
</evidence>
<evidence type="ECO:0000256" key="1">
    <source>
        <dbReference type="ARBA" id="ARBA00022512"/>
    </source>
</evidence>
<dbReference type="Pfam" id="PF00746">
    <property type="entry name" value="Gram_pos_anchor"/>
    <property type="match status" value="1"/>
</dbReference>
<comment type="caution">
    <text evidence="7">The sequence shown here is derived from an EMBL/GenBank/DDBJ whole genome shotgun (WGS) entry which is preliminary data.</text>
</comment>
<dbReference type="EMBL" id="JAWMWH010000001">
    <property type="protein sequence ID" value="MEJ6399791.1"/>
    <property type="molecule type" value="Genomic_DNA"/>
</dbReference>
<evidence type="ECO:0000256" key="2">
    <source>
        <dbReference type="ARBA" id="ARBA00022525"/>
    </source>
</evidence>
<keyword evidence="2" id="KW-0964">Secreted</keyword>
<protein>
    <submittedName>
        <fullName evidence="7">LPXTG cell wall anchor domain-containing protein</fullName>
    </submittedName>
</protein>
<keyword evidence="1" id="KW-0134">Cell wall</keyword>
<name>A0ABU8SIT8_9LACO</name>
<reference evidence="7 8" key="1">
    <citation type="submission" date="2023-10" db="EMBL/GenBank/DDBJ databases">
        <title>Nicoliella lavandulae sp. nov. isolated from Lavandula angustifolia flowers.</title>
        <authorList>
            <person name="Alcantara C."/>
            <person name="Zuniga M."/>
            <person name="Landete J.M."/>
            <person name="Monedero V."/>
        </authorList>
    </citation>
    <scope>NUCLEOTIDE SEQUENCE [LARGE SCALE GENOMIC DNA]</scope>
    <source>
        <strain evidence="7 8">Es01</strain>
    </source>
</reference>
<gene>
    <name evidence="7" type="ORF">R4146_01125</name>
</gene>
<dbReference type="PROSITE" id="PS50847">
    <property type="entry name" value="GRAM_POS_ANCHORING"/>
    <property type="match status" value="1"/>
</dbReference>
<feature type="compositionally biased region" description="Low complexity" evidence="5">
    <location>
        <begin position="207"/>
        <end position="268"/>
    </location>
</feature>
<dbReference type="NCBIfam" id="TIGR01167">
    <property type="entry name" value="LPXTG_anchor"/>
    <property type="match status" value="1"/>
</dbReference>
<dbReference type="Proteomes" id="UP001370590">
    <property type="component" value="Unassembled WGS sequence"/>
</dbReference>
<keyword evidence="4" id="KW-0572">Peptidoglycan-anchor</keyword>
<evidence type="ECO:0000256" key="4">
    <source>
        <dbReference type="ARBA" id="ARBA00023088"/>
    </source>
</evidence>
<feature type="region of interest" description="Disordered" evidence="5">
    <location>
        <begin position="207"/>
        <end position="339"/>
    </location>
</feature>
<dbReference type="RefSeq" id="WP_339959630.1">
    <property type="nucleotide sequence ID" value="NZ_JAWMWH010000001.1"/>
</dbReference>
<evidence type="ECO:0000256" key="3">
    <source>
        <dbReference type="ARBA" id="ARBA00022729"/>
    </source>
</evidence>
<accession>A0ABU8SIT8</accession>
<keyword evidence="3" id="KW-0732">Signal</keyword>
<evidence type="ECO:0000313" key="7">
    <source>
        <dbReference type="EMBL" id="MEJ6399791.1"/>
    </source>
</evidence>
<proteinExistence type="predicted"/>
<feature type="domain" description="Gram-positive cocci surface proteins LPxTG" evidence="6">
    <location>
        <begin position="328"/>
        <end position="364"/>
    </location>
</feature>
<feature type="compositionally biased region" description="Polar residues" evidence="5">
    <location>
        <begin position="327"/>
        <end position="339"/>
    </location>
</feature>
<evidence type="ECO:0000256" key="5">
    <source>
        <dbReference type="SAM" id="MobiDB-lite"/>
    </source>
</evidence>
<evidence type="ECO:0000313" key="8">
    <source>
        <dbReference type="Proteomes" id="UP001370590"/>
    </source>
</evidence>
<sequence>MQKRKIHYQSFKPKRQNWTMIAATAAVATLGVETYGSINAHADDSVSVASSASNTTNVSTSSASAVNYGYSTYNVAGSVDTTVNYNEDGQLVEQSTYTTSPYANVNYQSGVPGGYHLTDNNQTVNAGSVSRSVPVSIAKNQITTTVQFVSGSDVLGSKTYTNLAGAQINVNNDLPAGYQLAQSGLVNAFTNNSTISVQVVKTSAASSATSSADSTASSAASSAASSDSSSIDSSAVSSASDTSSASSSTDSSADSSASDSSDSSAASDNDTHHSSKAHAKHSDDIDPGFDATKHHQSGQTTNDQAKHHQSEQRANTTRQQYRKNKQKLPQTGEDNQARNASIAGALMLGLSSALFFGSKRKRRH</sequence>